<reference evidence="7 8" key="1">
    <citation type="journal article" date="2017" name="ISME J.">
        <title>Energy and carbon metabolisms in a deep terrestrial subsurface fluid microbial community.</title>
        <authorList>
            <person name="Momper L."/>
            <person name="Jungbluth S.P."/>
            <person name="Lee M.D."/>
            <person name="Amend J.P."/>
        </authorList>
    </citation>
    <scope>NUCLEOTIDE SEQUENCE [LARGE SCALE GENOMIC DNA]</scope>
    <source>
        <strain evidence="7">SURF_17</strain>
    </source>
</reference>
<dbReference type="SUPFAM" id="SSF51735">
    <property type="entry name" value="NAD(P)-binding Rossmann-fold domains"/>
    <property type="match status" value="1"/>
</dbReference>
<dbReference type="SUPFAM" id="SSF56059">
    <property type="entry name" value="Glutathione synthetase ATP-binding domain-like"/>
    <property type="match status" value="1"/>
</dbReference>
<dbReference type="Pfam" id="PF19045">
    <property type="entry name" value="Ligase_CoA_2"/>
    <property type="match status" value="1"/>
</dbReference>
<evidence type="ECO:0000313" key="8">
    <source>
        <dbReference type="Proteomes" id="UP000285961"/>
    </source>
</evidence>
<evidence type="ECO:0000256" key="2">
    <source>
        <dbReference type="ARBA" id="ARBA00022741"/>
    </source>
</evidence>
<dbReference type="Gene3D" id="3.30.470.20">
    <property type="entry name" value="ATP-grasp fold, B domain"/>
    <property type="match status" value="1"/>
</dbReference>
<dbReference type="Pfam" id="PF13549">
    <property type="entry name" value="ATP-grasp_5"/>
    <property type="match status" value="1"/>
</dbReference>
<keyword evidence="1" id="KW-0436">Ligase</keyword>
<keyword evidence="2 5" id="KW-0547">Nucleotide-binding</keyword>
<evidence type="ECO:0000256" key="5">
    <source>
        <dbReference type="PROSITE-ProRule" id="PRU00409"/>
    </source>
</evidence>
<dbReference type="InterPro" id="IPR013815">
    <property type="entry name" value="ATP_grasp_subdomain_1"/>
</dbReference>
<comment type="caution">
    <text evidence="7">The sequence shown here is derived from an EMBL/GenBank/DDBJ whole genome shotgun (WGS) entry which is preliminary data.</text>
</comment>
<dbReference type="GO" id="GO:0043758">
    <property type="term" value="F:acetate-CoA ligase (ADP-forming) activity"/>
    <property type="evidence" value="ECO:0007669"/>
    <property type="project" value="InterPro"/>
</dbReference>
<dbReference type="EMBL" id="QZKI01000034">
    <property type="protein sequence ID" value="RJP73037.1"/>
    <property type="molecule type" value="Genomic_DNA"/>
</dbReference>
<dbReference type="InterPro" id="IPR032875">
    <property type="entry name" value="Succ_CoA_lig_flav_dom"/>
</dbReference>
<dbReference type="Pfam" id="PF13380">
    <property type="entry name" value="CoA_binding_2"/>
    <property type="match status" value="1"/>
</dbReference>
<evidence type="ECO:0000256" key="3">
    <source>
        <dbReference type="ARBA" id="ARBA00022840"/>
    </source>
</evidence>
<organism evidence="7 8">
    <name type="scientific">Candidatus Abyssobacteria bacterium SURF_17</name>
    <dbReference type="NCBI Taxonomy" id="2093361"/>
    <lineage>
        <taxon>Bacteria</taxon>
        <taxon>Pseudomonadati</taxon>
        <taxon>Candidatus Hydrogenedentota</taxon>
        <taxon>Candidatus Abyssobacteria</taxon>
    </lineage>
</organism>
<dbReference type="GO" id="GO:0005524">
    <property type="term" value="F:ATP binding"/>
    <property type="evidence" value="ECO:0007669"/>
    <property type="project" value="UniProtKB-UniRule"/>
</dbReference>
<keyword evidence="3 5" id="KW-0067">ATP-binding</keyword>
<dbReference type="Gene3D" id="3.30.1490.20">
    <property type="entry name" value="ATP-grasp fold, A domain"/>
    <property type="match status" value="1"/>
</dbReference>
<sequence length="702" mass="74798">MLEPLLYPKTVAVIGASRTPGKVGHDILANLIDCGFKGQIVPVNPNADCILGLPCCAELRNHKGGVDLSVISVPVPMVRAAVESSIYAGAKAIAIITAGFREVTPEGAELEREIARLCAARKVRLLGPNCAGLINTHHLMNASIIPNLPPAGGISVISQSGAVCTAIMDWAARRHLGLAKVVGIGNKADLTEIDFLEAFAADEQTKVILGYLESISSGDEFVKVAETVTSAKPVVILKAGTTQAGMRASASHTGSVAGSEVAYGAAFKRSGVIRADNFEKLLDAATALATQPLPKGDRVAIISNAFGPGIMAADAVEQSGMQLAALAQGGSTALRGKIPVLERAGTPINVLGDADLELYGAAIEAAQEDDSVDAVIVILTPQVMTQPAETARTIAHSIRGNKPVLAAFIGGEEIMPSLDEMLDRNLPDFPSPERAVTALRALCEYAAWRRRPPRVVTRFPVHRRRVERIIARHLRTGRIYIGDVKAKEILHAYGFTVPEGHMALTADEAVEVANRIGYPVAMKIVSPNIIHKSDAGGLKLRLSNPEDVRDACDLMLLRIRQRMPEAQVEGVYVERMCSPGREVIIGMNRDPQFGPMLMFGLGGIFVEVMKDVSFHLAPIAAEEAMQMLSETRSYALLTGTRGRTGVDLSAIANSLQRISQLVTDFSQIAELDISPLIVREVGTEPVVADARIILSGVGLNHE</sequence>
<dbReference type="GO" id="GO:0046872">
    <property type="term" value="F:metal ion binding"/>
    <property type="evidence" value="ECO:0007669"/>
    <property type="project" value="InterPro"/>
</dbReference>
<evidence type="ECO:0000256" key="1">
    <source>
        <dbReference type="ARBA" id="ARBA00022598"/>
    </source>
</evidence>
<dbReference type="PROSITE" id="PS50975">
    <property type="entry name" value="ATP_GRASP"/>
    <property type="match status" value="1"/>
</dbReference>
<dbReference type="PANTHER" id="PTHR43334:SF1">
    <property type="entry name" value="3-HYDROXYPROPIONATE--COA LIGASE [ADP-FORMING]"/>
    <property type="match status" value="1"/>
</dbReference>
<dbReference type="FunFam" id="3.30.1490.20:FF:000020">
    <property type="entry name" value="Protein lysine acetyltransferase"/>
    <property type="match status" value="1"/>
</dbReference>
<dbReference type="Pfam" id="PF13607">
    <property type="entry name" value="Succ_CoA_lig"/>
    <property type="match status" value="1"/>
</dbReference>
<comment type="similarity">
    <text evidence="4">In the N-terminal section; belongs to the acetate CoA ligase alpha subunit family.</text>
</comment>
<dbReference type="PANTHER" id="PTHR43334">
    <property type="entry name" value="ACETATE--COA LIGASE [ADP-FORMING]"/>
    <property type="match status" value="1"/>
</dbReference>
<evidence type="ECO:0000259" key="6">
    <source>
        <dbReference type="PROSITE" id="PS50975"/>
    </source>
</evidence>
<dbReference type="InterPro" id="IPR003781">
    <property type="entry name" value="CoA-bd"/>
</dbReference>
<dbReference type="InterPro" id="IPR043938">
    <property type="entry name" value="Ligase_CoA_dom"/>
</dbReference>
<dbReference type="SMART" id="SM00881">
    <property type="entry name" value="CoA_binding"/>
    <property type="match status" value="1"/>
</dbReference>
<dbReference type="InterPro" id="IPR036291">
    <property type="entry name" value="NAD(P)-bd_dom_sf"/>
</dbReference>
<dbReference type="InterPro" id="IPR016102">
    <property type="entry name" value="Succinyl-CoA_synth-like"/>
</dbReference>
<dbReference type="Gene3D" id="3.40.50.261">
    <property type="entry name" value="Succinyl-CoA synthetase domains"/>
    <property type="match status" value="2"/>
</dbReference>
<evidence type="ECO:0000256" key="4">
    <source>
        <dbReference type="ARBA" id="ARBA00060888"/>
    </source>
</evidence>
<dbReference type="Gene3D" id="3.40.50.720">
    <property type="entry name" value="NAD(P)-binding Rossmann-like Domain"/>
    <property type="match status" value="1"/>
</dbReference>
<accession>A0A419F3Q9</accession>
<dbReference type="InterPro" id="IPR011761">
    <property type="entry name" value="ATP-grasp"/>
</dbReference>
<feature type="domain" description="ATP-grasp" evidence="6">
    <location>
        <begin position="487"/>
        <end position="694"/>
    </location>
</feature>
<dbReference type="Proteomes" id="UP000285961">
    <property type="component" value="Unassembled WGS sequence"/>
</dbReference>
<evidence type="ECO:0000313" key="7">
    <source>
        <dbReference type="EMBL" id="RJP73037.1"/>
    </source>
</evidence>
<dbReference type="InterPro" id="IPR051538">
    <property type="entry name" value="Acyl-CoA_Synth/Transferase"/>
</dbReference>
<dbReference type="SUPFAM" id="SSF52210">
    <property type="entry name" value="Succinyl-CoA synthetase domains"/>
    <property type="match status" value="2"/>
</dbReference>
<protein>
    <submittedName>
        <fullName evidence="7">CoA-binding protein</fullName>
    </submittedName>
</protein>
<gene>
    <name evidence="7" type="ORF">C4532_05070</name>
</gene>
<name>A0A419F3Q9_9BACT</name>
<dbReference type="AlphaFoldDB" id="A0A419F3Q9"/>
<proteinExistence type="inferred from homology"/>